<dbReference type="InterPro" id="IPR018108">
    <property type="entry name" value="MCP_transmembrane"/>
</dbReference>
<sequence>METCRERWDMESRDASKVRWGALDTRGFECEEGKRCCVGWEVEVRACLWRTRFRDLHHILEGHPGRNPARFHNLGCREQDAYRESNTFIPNNASTPIAYITRRSHSFLASYTFRHNSNMPPKSKSGEGLKQKTLFNFINKTPNNATSSPKTPFSKHRTPAKPVASSPPGGNSSEVDVNMSSPAARALKTSSSVQNSSPNTNVTVDLSQDDSDDEAPVRMTSKKAVKRKAQVHDSDSDEEESGVASFSQRIAKHAAPKGKTPAKKRRTSVSSRDDDDFIVDDDEDVEEVSSLKGGSEAEDLDEDEDEDSPKKKKGKKTASRPPAKPTGEAITGGSSSNFMLTAAEQRAQNVKADKKTNEEMYSFLRDPKDKDGVRHAEEGSDPRTLLIPKSAWNLFTPFEKQFWEIKQNHYDTVLFFQKGKFFELYENDAQIGHSEFDLKLTDRVKMKMVGVPESSFQFWAAKFLAKGYKVGRVDQAETQLGAEMRQAATKGAKGKAASAGDKIVRRELNKVLTNGTLVDPELLQDEQAGHCVSIRETEEEGEFGICVLDASTGEFNLSSFKDDVVRTRLETIMRQIRPKELVYSKGNLSVATTRLLKVLLPSNCLWTALSKSEGFSYDKTLEELKALYPPESNGDDGMEDDNSWSSGVPDAIRNFIGNETAIESLGSMIWYLRQLNIDKDILTQKNFNIYDPLQRGKGLALDGQTLSHIEVLVNSEGNEEGTLLKLLGRCITPFGKRLFRIWLCNPLQEVKAINERLDAVQDLIAHPEVEASFSKIVSGVPDLERIVSRVHAKSCSIKDFLKVLTAFENLSKGLATLAEMSEEFENKSVVGLLRQAPDLKKNVKRVKSFFNVEDDLLVPSSDDVDEAYCEIQTEINQLEEKLEKKLNGLKSELGCKELSYWHSATGTKDIYIVQVPVSKKVSVPKDWTKHGGTKAITRYTVPLLASTIRALKEARETRTGIVRDFKLRVFAEFDADRDVWLRAVKVTAEMDCLLSLAKASEALGSPSCRPEFVEEAGRAFVEFENLRHPALELNMKKDFIANSVGLGGQHPNVALITGPNMGGKSTVMRMTAAGVIMAQMGMLVPCESARLSPVDAIITRMGAYDSVFTNSSTFKVELDECCKILRDATPKSLVIMDELGRGTSTYDGMAIASSVLRELATNTLPLTLFATHYSSLTEMGDKHPNIRNMTMQTVVDDEKRELVMMYKFIEGVAPGSFGTHVANVAGVPESVVSRAEQVSRDFAEVSRKKQMEKRAAVSRIPLDLQADFAQLAKLAGGMKLTDDPVQQLESLRILKGPVIARRLTSESADEFSSTIIGSTSFVGAPLNSGSFVISTHSPLNMTSTMSAAAKGKQKMVEVRPIYAKAIAAATGSTMTALTMTPFDLIKTRLQTQPTTSTPPVLFPRPPLQAKAGVSSGLASSCCRPSPLPCVRNISSLAAAYPSHATIAGQSGSVVCLWDGTWRSERVRGFWDAVVKVSRAEGVSGLWKGVGTSLTIAVPASTAYMLTYDYLNQSLPVAQAAPLLTPLTAGIAARTIVATLVSPLELVRTRLQSTPISPGTPHTMKSVLDGIQKMVANDGLRTLWRGLGPTLWRDVPFSGIYWAGYESGKRIANNRGYTGVEVAFGSGAVSGMIAALITMPFDTLKTRRQAALVSSAESATNSTTSLGITGLMRHIIYTEGPTALFAGLTPRVAKIAPACGVMIACYEGVGKFLSSVDPDSDETIA</sequence>
<dbReference type="InterPro" id="IPR007861">
    <property type="entry name" value="DNA_mismatch_repair_MutS_clamp"/>
</dbReference>
<dbReference type="PROSITE" id="PS50920">
    <property type="entry name" value="SOLCAR"/>
    <property type="match status" value="3"/>
</dbReference>
<dbReference type="Pfam" id="PF05188">
    <property type="entry name" value="MutS_II"/>
    <property type="match status" value="1"/>
</dbReference>
<evidence type="ECO:0000256" key="11">
    <source>
        <dbReference type="SAM" id="MobiDB-lite"/>
    </source>
</evidence>
<reference evidence="13" key="1">
    <citation type="submission" date="2021-01" db="EMBL/GenBank/DDBJ databases">
        <authorList>
            <person name="Kaushik A."/>
        </authorList>
    </citation>
    <scope>NUCLEOTIDE SEQUENCE</scope>
    <source>
        <strain evidence="13">AG4-R118</strain>
    </source>
</reference>
<dbReference type="Gene3D" id="1.10.1420.10">
    <property type="match status" value="2"/>
</dbReference>
<keyword evidence="5" id="KW-0227">DNA damage</keyword>
<evidence type="ECO:0000256" key="5">
    <source>
        <dbReference type="ARBA" id="ARBA00022763"/>
    </source>
</evidence>
<evidence type="ECO:0000256" key="9">
    <source>
        <dbReference type="ARBA" id="ARBA00023136"/>
    </source>
</evidence>
<organism evidence="13 14">
    <name type="scientific">Rhizoctonia solani</name>
    <dbReference type="NCBI Taxonomy" id="456999"/>
    <lineage>
        <taxon>Eukaryota</taxon>
        <taxon>Fungi</taxon>
        <taxon>Dikarya</taxon>
        <taxon>Basidiomycota</taxon>
        <taxon>Agaricomycotina</taxon>
        <taxon>Agaricomycetes</taxon>
        <taxon>Cantharellales</taxon>
        <taxon>Ceratobasidiaceae</taxon>
        <taxon>Rhizoctonia</taxon>
    </lineage>
</organism>
<dbReference type="InterPro" id="IPR016151">
    <property type="entry name" value="DNA_mismatch_repair_MutS_N"/>
</dbReference>
<keyword evidence="6" id="KW-0067">ATP-binding</keyword>
<dbReference type="Gene3D" id="1.50.40.10">
    <property type="entry name" value="Mitochondrial carrier domain"/>
    <property type="match status" value="1"/>
</dbReference>
<feature type="compositionally biased region" description="Polar residues" evidence="11">
    <location>
        <begin position="139"/>
        <end position="151"/>
    </location>
</feature>
<dbReference type="GO" id="GO:0016020">
    <property type="term" value="C:membrane"/>
    <property type="evidence" value="ECO:0007669"/>
    <property type="project" value="UniProtKB-SubCell"/>
</dbReference>
<evidence type="ECO:0000256" key="4">
    <source>
        <dbReference type="ARBA" id="ARBA00022741"/>
    </source>
</evidence>
<dbReference type="PROSITE" id="PS00486">
    <property type="entry name" value="DNA_MISMATCH_REPAIR_2"/>
    <property type="match status" value="1"/>
</dbReference>
<dbReference type="InterPro" id="IPR000432">
    <property type="entry name" value="DNA_mismatch_repair_MutS_C"/>
</dbReference>
<dbReference type="SUPFAM" id="SSF55271">
    <property type="entry name" value="DNA repair protein MutS, domain I"/>
    <property type="match status" value="1"/>
</dbReference>
<feature type="domain" description="DNA mismatch repair proteins mutS family" evidence="12">
    <location>
        <begin position="1132"/>
        <end position="1148"/>
    </location>
</feature>
<gene>
    <name evidence="13" type="ORF">RDB_LOCUS5559</name>
</gene>
<dbReference type="GO" id="GO:0030983">
    <property type="term" value="F:mismatched DNA binding"/>
    <property type="evidence" value="ECO:0007669"/>
    <property type="project" value="InterPro"/>
</dbReference>
<dbReference type="GO" id="GO:0140664">
    <property type="term" value="F:ATP-dependent DNA damage sensor activity"/>
    <property type="evidence" value="ECO:0007669"/>
    <property type="project" value="InterPro"/>
</dbReference>
<evidence type="ECO:0000256" key="10">
    <source>
        <dbReference type="PROSITE-ProRule" id="PRU00282"/>
    </source>
</evidence>
<dbReference type="Pfam" id="PF01624">
    <property type="entry name" value="MutS_I"/>
    <property type="match status" value="1"/>
</dbReference>
<dbReference type="Gene3D" id="3.40.50.300">
    <property type="entry name" value="P-loop containing nucleotide triphosphate hydrolases"/>
    <property type="match status" value="1"/>
</dbReference>
<evidence type="ECO:0000256" key="3">
    <source>
        <dbReference type="ARBA" id="ARBA00022692"/>
    </source>
</evidence>
<feature type="compositionally biased region" description="Polar residues" evidence="11">
    <location>
        <begin position="168"/>
        <end position="181"/>
    </location>
</feature>
<evidence type="ECO:0000259" key="12">
    <source>
        <dbReference type="PROSITE" id="PS00486"/>
    </source>
</evidence>
<accession>A0A8H3A4D3</accession>
<evidence type="ECO:0000256" key="7">
    <source>
        <dbReference type="ARBA" id="ARBA00022989"/>
    </source>
</evidence>
<feature type="repeat" description="Solcar" evidence="10">
    <location>
        <begin position="1359"/>
        <end position="1513"/>
    </location>
</feature>
<dbReference type="SUPFAM" id="SSF53150">
    <property type="entry name" value="DNA repair protein MutS, domain II"/>
    <property type="match status" value="1"/>
</dbReference>
<dbReference type="Pfam" id="PF05192">
    <property type="entry name" value="MutS_III"/>
    <property type="match status" value="1"/>
</dbReference>
<evidence type="ECO:0000256" key="8">
    <source>
        <dbReference type="ARBA" id="ARBA00023125"/>
    </source>
</evidence>
<dbReference type="Pfam" id="PF00488">
    <property type="entry name" value="MutS_V"/>
    <property type="match status" value="1"/>
</dbReference>
<evidence type="ECO:0000313" key="14">
    <source>
        <dbReference type="Proteomes" id="UP000663888"/>
    </source>
</evidence>
<dbReference type="InterPro" id="IPR007860">
    <property type="entry name" value="DNA_mmatch_repair_MutS_con_dom"/>
</dbReference>
<keyword evidence="9 10" id="KW-0472">Membrane</keyword>
<dbReference type="SUPFAM" id="SSF103506">
    <property type="entry name" value="Mitochondrial carrier"/>
    <property type="match status" value="1"/>
</dbReference>
<protein>
    <recommendedName>
        <fullName evidence="12">DNA mismatch repair proteins mutS family domain-containing protein</fullName>
    </recommendedName>
</protein>
<dbReference type="SMART" id="SM00534">
    <property type="entry name" value="MUTSac"/>
    <property type="match status" value="1"/>
</dbReference>
<proteinExistence type="inferred from homology"/>
<feature type="repeat" description="Solcar" evidence="10">
    <location>
        <begin position="1617"/>
        <end position="1711"/>
    </location>
</feature>
<feature type="region of interest" description="Disordered" evidence="11">
    <location>
        <begin position="139"/>
        <end position="336"/>
    </location>
</feature>
<keyword evidence="8" id="KW-0238">DNA-binding</keyword>
<dbReference type="InterPro" id="IPR023395">
    <property type="entry name" value="MCP_dom_sf"/>
</dbReference>
<dbReference type="InterPro" id="IPR027417">
    <property type="entry name" value="P-loop_NTPase"/>
</dbReference>
<dbReference type="InterPro" id="IPR045076">
    <property type="entry name" value="MutS"/>
</dbReference>
<dbReference type="PANTHER" id="PTHR11361:SF148">
    <property type="entry name" value="DNA MISMATCH REPAIR PROTEIN MSH6"/>
    <property type="match status" value="1"/>
</dbReference>
<keyword evidence="3 10" id="KW-0812">Transmembrane</keyword>
<dbReference type="Gene3D" id="3.40.1170.10">
    <property type="entry name" value="DNA repair protein MutS, domain I"/>
    <property type="match status" value="1"/>
</dbReference>
<feature type="compositionally biased region" description="Basic residues" evidence="11">
    <location>
        <begin position="250"/>
        <end position="267"/>
    </location>
</feature>
<dbReference type="GO" id="GO:0005524">
    <property type="term" value="F:ATP binding"/>
    <property type="evidence" value="ECO:0007669"/>
    <property type="project" value="UniProtKB-KW"/>
</dbReference>
<evidence type="ECO:0000313" key="13">
    <source>
        <dbReference type="EMBL" id="CAE6403606.1"/>
    </source>
</evidence>
<dbReference type="SMART" id="SM00533">
    <property type="entry name" value="MUTSd"/>
    <property type="match status" value="1"/>
</dbReference>
<dbReference type="InterPro" id="IPR036678">
    <property type="entry name" value="MutS_con_dom_sf"/>
</dbReference>
<keyword evidence="4" id="KW-0547">Nucleotide-binding</keyword>
<evidence type="ECO:0000256" key="1">
    <source>
        <dbReference type="ARBA" id="ARBA00004141"/>
    </source>
</evidence>
<comment type="subcellular location">
    <subcellularLocation>
        <location evidence="1">Membrane</location>
        <topology evidence="1">Multi-pass membrane protein</topology>
    </subcellularLocation>
</comment>
<feature type="repeat" description="Solcar" evidence="10">
    <location>
        <begin position="1520"/>
        <end position="1610"/>
    </location>
</feature>
<dbReference type="GO" id="GO:0032301">
    <property type="term" value="C:MutSalpha complex"/>
    <property type="evidence" value="ECO:0007669"/>
    <property type="project" value="TreeGrafter"/>
</dbReference>
<dbReference type="SUPFAM" id="SSF52540">
    <property type="entry name" value="P-loop containing nucleoside triphosphate hydrolases"/>
    <property type="match status" value="1"/>
</dbReference>
<dbReference type="SUPFAM" id="SSF48334">
    <property type="entry name" value="DNA repair protein MutS, domain III"/>
    <property type="match status" value="1"/>
</dbReference>
<dbReference type="NCBIfam" id="NF003810">
    <property type="entry name" value="PRK05399.1"/>
    <property type="match status" value="1"/>
</dbReference>
<dbReference type="Pfam" id="PF00153">
    <property type="entry name" value="Mito_carr"/>
    <property type="match status" value="4"/>
</dbReference>
<feature type="compositionally biased region" description="Basic residues" evidence="11">
    <location>
        <begin position="220"/>
        <end position="229"/>
    </location>
</feature>
<dbReference type="EMBL" id="CAJMWX010000125">
    <property type="protein sequence ID" value="CAE6403606.1"/>
    <property type="molecule type" value="Genomic_DNA"/>
</dbReference>
<evidence type="ECO:0000256" key="2">
    <source>
        <dbReference type="ARBA" id="ARBA00006271"/>
    </source>
</evidence>
<name>A0A8H3A4D3_9AGAM</name>
<feature type="compositionally biased region" description="Acidic residues" evidence="11">
    <location>
        <begin position="273"/>
        <end position="287"/>
    </location>
</feature>
<evidence type="ECO:0000256" key="6">
    <source>
        <dbReference type="ARBA" id="ARBA00022840"/>
    </source>
</evidence>
<dbReference type="Proteomes" id="UP000663888">
    <property type="component" value="Unassembled WGS sequence"/>
</dbReference>
<dbReference type="Gene3D" id="3.30.420.110">
    <property type="entry name" value="MutS, connector domain"/>
    <property type="match status" value="1"/>
</dbReference>
<dbReference type="GO" id="GO:0006298">
    <property type="term" value="P:mismatch repair"/>
    <property type="evidence" value="ECO:0007669"/>
    <property type="project" value="InterPro"/>
</dbReference>
<feature type="compositionally biased region" description="Acidic residues" evidence="11">
    <location>
        <begin position="296"/>
        <end position="307"/>
    </location>
</feature>
<dbReference type="InterPro" id="IPR007696">
    <property type="entry name" value="DNA_mismatch_repair_MutS_core"/>
</dbReference>
<dbReference type="PANTHER" id="PTHR11361">
    <property type="entry name" value="DNA MISMATCH REPAIR PROTEIN MUTS FAMILY MEMBER"/>
    <property type="match status" value="1"/>
</dbReference>
<keyword evidence="7" id="KW-1133">Transmembrane helix</keyword>
<dbReference type="InterPro" id="IPR007695">
    <property type="entry name" value="DNA_mismatch_repair_MutS-lik_N"/>
</dbReference>
<dbReference type="Pfam" id="PF05190">
    <property type="entry name" value="MutS_IV"/>
    <property type="match status" value="1"/>
</dbReference>
<comment type="caution">
    <text evidence="13">The sequence shown here is derived from an EMBL/GenBank/DDBJ whole genome shotgun (WGS) entry which is preliminary data.</text>
</comment>
<comment type="similarity">
    <text evidence="2">Belongs to the DNA mismatch repair MutS family.</text>
</comment>
<feature type="compositionally biased region" description="Polar residues" evidence="11">
    <location>
        <begin position="188"/>
        <end position="206"/>
    </location>
</feature>
<dbReference type="InterPro" id="IPR036187">
    <property type="entry name" value="DNA_mismatch_repair_MutS_sf"/>
</dbReference>